<dbReference type="OrthoDB" id="9793162at2"/>
<evidence type="ECO:0000313" key="2">
    <source>
        <dbReference type="EMBL" id="TDV47932.1"/>
    </source>
</evidence>
<evidence type="ECO:0000313" key="3">
    <source>
        <dbReference type="Proteomes" id="UP000294927"/>
    </source>
</evidence>
<dbReference type="InterPro" id="IPR036691">
    <property type="entry name" value="Endo/exonu/phosph_ase_sf"/>
</dbReference>
<keyword evidence="2" id="KW-0269">Exonuclease</keyword>
<dbReference type="Gene3D" id="3.60.10.10">
    <property type="entry name" value="Endonuclease/exonuclease/phosphatase"/>
    <property type="match status" value="1"/>
</dbReference>
<organism evidence="2 3">
    <name type="scientific">Actinophytocola oryzae</name>
    <dbReference type="NCBI Taxonomy" id="502181"/>
    <lineage>
        <taxon>Bacteria</taxon>
        <taxon>Bacillati</taxon>
        <taxon>Actinomycetota</taxon>
        <taxon>Actinomycetes</taxon>
        <taxon>Pseudonocardiales</taxon>
        <taxon>Pseudonocardiaceae</taxon>
    </lineage>
</organism>
<keyword evidence="3" id="KW-1185">Reference proteome</keyword>
<dbReference type="InterPro" id="IPR050410">
    <property type="entry name" value="CCR4/nocturin_mRNA_transcr"/>
</dbReference>
<dbReference type="EMBL" id="SOCP01000009">
    <property type="protein sequence ID" value="TDV47932.1"/>
    <property type="molecule type" value="Genomic_DNA"/>
</dbReference>
<dbReference type="GO" id="GO:0004519">
    <property type="term" value="F:endonuclease activity"/>
    <property type="evidence" value="ECO:0007669"/>
    <property type="project" value="UniProtKB-KW"/>
</dbReference>
<name>A0A4R7VFD7_9PSEU</name>
<dbReference type="InterPro" id="IPR005135">
    <property type="entry name" value="Endo/exonuclease/phosphatase"/>
</dbReference>
<dbReference type="SUPFAM" id="SSF56219">
    <property type="entry name" value="DNase I-like"/>
    <property type="match status" value="1"/>
</dbReference>
<keyword evidence="2" id="KW-0255">Endonuclease</keyword>
<sequence>MFGDSTALHVMTFNLRYAAARGADAWPRRRPVMAELLRREQPAVVGTQEGLRDQLTDLDHDLPDHYDRIGQGREGGDRGEFTAVLYDTRRVTPSTHGDFWLSDTPDVPGSASWGNVTTRMVTWVRFTDRPTGREFAVVNTHLDNLSEHARVRGAELLRDRVAAFEPDLPVIVTGDFNAPAGRSAAYGTLTAAGLADTWTAAATHATPRYATFHGYGGPVPDGDRIDWILTRGTAGVPAAGINTFAVDGQFPSDHFPVQALVSLA</sequence>
<evidence type="ECO:0000259" key="1">
    <source>
        <dbReference type="Pfam" id="PF03372"/>
    </source>
</evidence>
<dbReference type="GO" id="GO:0000175">
    <property type="term" value="F:3'-5'-RNA exonuclease activity"/>
    <property type="evidence" value="ECO:0007669"/>
    <property type="project" value="TreeGrafter"/>
</dbReference>
<dbReference type="RefSeq" id="WP_133905215.1">
    <property type="nucleotide sequence ID" value="NZ_SOCP01000009.1"/>
</dbReference>
<dbReference type="PANTHER" id="PTHR12121">
    <property type="entry name" value="CARBON CATABOLITE REPRESSOR PROTEIN 4"/>
    <property type="match status" value="1"/>
</dbReference>
<dbReference type="AlphaFoldDB" id="A0A4R7VFD7"/>
<protein>
    <submittedName>
        <fullName evidence="2">Endonuclease/exonuclease/phosphatase family metal-dependent hydrolase</fullName>
    </submittedName>
</protein>
<comment type="caution">
    <text evidence="2">The sequence shown here is derived from an EMBL/GenBank/DDBJ whole genome shotgun (WGS) entry which is preliminary data.</text>
</comment>
<reference evidence="2 3" key="1">
    <citation type="submission" date="2019-03" db="EMBL/GenBank/DDBJ databases">
        <title>Genomic Encyclopedia of Archaeal and Bacterial Type Strains, Phase II (KMG-II): from individual species to whole genera.</title>
        <authorList>
            <person name="Goeker M."/>
        </authorList>
    </citation>
    <scope>NUCLEOTIDE SEQUENCE [LARGE SCALE GENOMIC DNA]</scope>
    <source>
        <strain evidence="2 3">DSM 45499</strain>
    </source>
</reference>
<dbReference type="Pfam" id="PF03372">
    <property type="entry name" value="Exo_endo_phos"/>
    <property type="match status" value="1"/>
</dbReference>
<dbReference type="PANTHER" id="PTHR12121:SF36">
    <property type="entry name" value="ENDONUCLEASE_EXONUCLEASE_PHOSPHATASE DOMAIN-CONTAINING PROTEIN"/>
    <property type="match status" value="1"/>
</dbReference>
<gene>
    <name evidence="2" type="ORF">CLV71_109167</name>
</gene>
<proteinExistence type="predicted"/>
<feature type="domain" description="Endonuclease/exonuclease/phosphatase" evidence="1">
    <location>
        <begin position="11"/>
        <end position="254"/>
    </location>
</feature>
<accession>A0A4R7VFD7</accession>
<keyword evidence="2" id="KW-0378">Hydrolase</keyword>
<dbReference type="Proteomes" id="UP000294927">
    <property type="component" value="Unassembled WGS sequence"/>
</dbReference>
<dbReference type="CDD" id="cd09083">
    <property type="entry name" value="EEP-1"/>
    <property type="match status" value="1"/>
</dbReference>
<keyword evidence="2" id="KW-0540">Nuclease</keyword>